<keyword evidence="3" id="KW-0812">Transmembrane</keyword>
<evidence type="ECO:0000256" key="4">
    <source>
        <dbReference type="ARBA" id="ARBA00022729"/>
    </source>
</evidence>
<evidence type="ECO:0000256" key="3">
    <source>
        <dbReference type="ARBA" id="ARBA00022692"/>
    </source>
</evidence>
<proteinExistence type="predicted"/>
<keyword evidence="4" id="KW-0732">Signal</keyword>
<dbReference type="PANTHER" id="PTHR45773">
    <property type="entry name" value="SLIT AND NTRK-LIKE PROTEIN 4-RELATED"/>
    <property type="match status" value="1"/>
</dbReference>
<dbReference type="HOGENOM" id="CLU_581621_0_0_1"/>
<dbReference type="Pfam" id="PF13855">
    <property type="entry name" value="LRR_8"/>
    <property type="match status" value="1"/>
</dbReference>
<evidence type="ECO:0000256" key="6">
    <source>
        <dbReference type="ARBA" id="ARBA00022989"/>
    </source>
</evidence>
<keyword evidence="7" id="KW-0472">Membrane</keyword>
<evidence type="ECO:0000256" key="1">
    <source>
        <dbReference type="ARBA" id="ARBA00004479"/>
    </source>
</evidence>
<dbReference type="EMBL" id="ATCN01001344">
    <property type="protein sequence ID" value="EPR77693.1"/>
    <property type="molecule type" value="Genomic_DNA"/>
</dbReference>
<dbReference type="AlphaFoldDB" id="S7XP39"/>
<dbReference type="SUPFAM" id="SSF52058">
    <property type="entry name" value="L domain-like"/>
    <property type="match status" value="1"/>
</dbReference>
<evidence type="ECO:0000256" key="5">
    <source>
        <dbReference type="ARBA" id="ARBA00022737"/>
    </source>
</evidence>
<comment type="caution">
    <text evidence="8">The sequence shown here is derived from an EMBL/GenBank/DDBJ whole genome shotgun (WGS) entry which is preliminary data.</text>
</comment>
<dbReference type="VEuPathDB" id="MicrosporidiaDB:SLOPH_1288"/>
<keyword evidence="9" id="KW-1185">Reference proteome</keyword>
<dbReference type="Proteomes" id="UP000014978">
    <property type="component" value="Unassembled WGS sequence"/>
</dbReference>
<dbReference type="Gene3D" id="3.80.10.10">
    <property type="entry name" value="Ribonuclease Inhibitor"/>
    <property type="match status" value="2"/>
</dbReference>
<dbReference type="InterPro" id="IPR025875">
    <property type="entry name" value="Leu-rich_rpt_4"/>
</dbReference>
<dbReference type="STRING" id="1358809.S7XP39"/>
<organism evidence="8 9">
    <name type="scientific">Spraguea lophii (strain 42_110)</name>
    <name type="common">Microsporidian parasite</name>
    <dbReference type="NCBI Taxonomy" id="1358809"/>
    <lineage>
        <taxon>Eukaryota</taxon>
        <taxon>Fungi</taxon>
        <taxon>Fungi incertae sedis</taxon>
        <taxon>Microsporidia</taxon>
        <taxon>Spragueidae</taxon>
        <taxon>Spraguea</taxon>
    </lineage>
</organism>
<dbReference type="OMA" id="IVHINIM"/>
<dbReference type="InterPro" id="IPR001611">
    <property type="entry name" value="Leu-rich_rpt"/>
</dbReference>
<gene>
    <name evidence="8" type="ORF">SLOPH_1288</name>
</gene>
<evidence type="ECO:0000313" key="9">
    <source>
        <dbReference type="Proteomes" id="UP000014978"/>
    </source>
</evidence>
<dbReference type="OrthoDB" id="660555at2759"/>
<keyword evidence="5" id="KW-0677">Repeat</keyword>
<evidence type="ECO:0000256" key="7">
    <source>
        <dbReference type="ARBA" id="ARBA00023136"/>
    </source>
</evidence>
<keyword evidence="6" id="KW-1133">Transmembrane helix</keyword>
<name>S7XP39_SPRLO</name>
<accession>S7XP39</accession>
<dbReference type="PANTHER" id="PTHR45773:SF10">
    <property type="match status" value="1"/>
</dbReference>
<evidence type="ECO:0000256" key="2">
    <source>
        <dbReference type="ARBA" id="ARBA00022614"/>
    </source>
</evidence>
<dbReference type="InterPro" id="IPR032675">
    <property type="entry name" value="LRR_dom_sf"/>
</dbReference>
<dbReference type="InParanoid" id="S7XP39"/>
<keyword evidence="2" id="KW-0433">Leucine-rich repeat</keyword>
<dbReference type="GO" id="GO:0016020">
    <property type="term" value="C:membrane"/>
    <property type="evidence" value="ECO:0007669"/>
    <property type="project" value="UniProtKB-SubCell"/>
</dbReference>
<evidence type="ECO:0000313" key="8">
    <source>
        <dbReference type="EMBL" id="EPR77693.1"/>
    </source>
</evidence>
<dbReference type="Pfam" id="PF12799">
    <property type="entry name" value="LRR_4"/>
    <property type="match status" value="1"/>
</dbReference>
<comment type="subcellular location">
    <subcellularLocation>
        <location evidence="1">Membrane</location>
        <topology evidence="1">Single-pass type I membrane protein</topology>
    </subcellularLocation>
</comment>
<reference evidence="9" key="1">
    <citation type="journal article" date="2013" name="PLoS Genet.">
        <title>The genome of Spraguea lophii and the basis of host-microsporidian interactions.</title>
        <authorList>
            <person name="Campbell S.E."/>
            <person name="Williams T.A."/>
            <person name="Yousuf A."/>
            <person name="Soanes D.M."/>
            <person name="Paszkiewicz K.H."/>
            <person name="Williams B.A.P."/>
        </authorList>
    </citation>
    <scope>NUCLEOTIDE SEQUENCE [LARGE SCALE GENOMIC DNA]</scope>
    <source>
        <strain evidence="9">42_110</strain>
    </source>
</reference>
<sequence>MLFYSTIFFTLFINNNNCFELLEKCDDILLQINNICLEISNNNNFPKLNNMRNIKAIFLRGCFKINFSTIFNNLEYLNINQSRFESNEFQNIFFLKNLKILIIPDLCYSLVGIENLKYFKYLYIGRYDKCCLHDEFFNLNIYKFDFTNNIFFRLSYCTLINNKDAHKKFADTIFNLMKITTILNLKNNLLSGIEMKYPKSHIYSLNLSCNNLTRICDSILNLKDLRILNLDKNDLTGVPPFFSMMKLEQLSLASNRLEIVHINIMSLNKLFLNNNKKLTRLKIERSENMKSFGIDLNSIHEIQSLDIEHLIIDCTELSDKPDLKRFPYLRSIHIHLSSLLIFPDLDFPLEELTISSVSYLKTKTAKKVFINLSKIDTLWKLTIIRCFIKIPRIISQLKSLKEIHMANNFVRKIPKNILKMPNLKYLNLNNNIVEDFNINPNKDITINLNNNWLEKGNRIYKFKCKKINVK</sequence>
<protein>
    <submittedName>
        <fullName evidence="8">Leucine rich repeat protein</fullName>
    </submittedName>
</protein>